<name>C6HZI0_9BACT</name>
<dbReference type="InterPro" id="IPR005495">
    <property type="entry name" value="LptG/LptF_permease"/>
</dbReference>
<feature type="transmembrane region" description="Helical" evidence="6">
    <location>
        <begin position="99"/>
        <end position="119"/>
    </location>
</feature>
<evidence type="ECO:0000256" key="1">
    <source>
        <dbReference type="ARBA" id="ARBA00004651"/>
    </source>
</evidence>
<feature type="transmembrane region" description="Helical" evidence="6">
    <location>
        <begin position="300"/>
        <end position="316"/>
    </location>
</feature>
<evidence type="ECO:0000256" key="6">
    <source>
        <dbReference type="SAM" id="Phobius"/>
    </source>
</evidence>
<dbReference type="GO" id="GO:0043190">
    <property type="term" value="C:ATP-binding cassette (ABC) transporter complex"/>
    <property type="evidence" value="ECO:0007669"/>
    <property type="project" value="TreeGrafter"/>
</dbReference>
<evidence type="ECO:0000256" key="2">
    <source>
        <dbReference type="ARBA" id="ARBA00022475"/>
    </source>
</evidence>
<gene>
    <name evidence="7" type="ORF">UBAL3_95320038</name>
</gene>
<protein>
    <submittedName>
        <fullName evidence="7">Permease YjgP/YjgQ family protein</fullName>
    </submittedName>
</protein>
<evidence type="ECO:0000313" key="8">
    <source>
        <dbReference type="Proteomes" id="UP000009374"/>
    </source>
</evidence>
<keyword evidence="4 6" id="KW-1133">Transmembrane helix</keyword>
<dbReference type="Proteomes" id="UP000009374">
    <property type="component" value="Unassembled WGS sequence"/>
</dbReference>
<dbReference type="PANTHER" id="PTHR33529:SF6">
    <property type="entry name" value="YJGP_YJGQ FAMILY PERMEASE"/>
    <property type="match status" value="1"/>
</dbReference>
<feature type="transmembrane region" description="Helical" evidence="6">
    <location>
        <begin position="328"/>
        <end position="354"/>
    </location>
</feature>
<feature type="transmembrane region" description="Helical" evidence="6">
    <location>
        <begin position="12"/>
        <end position="36"/>
    </location>
</feature>
<dbReference type="EMBL" id="GG693882">
    <property type="protein sequence ID" value="EES52002.1"/>
    <property type="molecule type" value="Genomic_DNA"/>
</dbReference>
<evidence type="ECO:0000256" key="4">
    <source>
        <dbReference type="ARBA" id="ARBA00022989"/>
    </source>
</evidence>
<dbReference type="AlphaFoldDB" id="C6HZI0"/>
<accession>C6HZI0</accession>
<keyword evidence="8" id="KW-1185">Reference proteome</keyword>
<comment type="subcellular location">
    <subcellularLocation>
        <location evidence="1">Cell membrane</location>
        <topology evidence="1">Multi-pass membrane protein</topology>
    </subcellularLocation>
</comment>
<reference evidence="7 8" key="1">
    <citation type="journal article" date="2009" name="Appl. Environ. Microbiol.">
        <title>Community genomic and proteomic analyses of chemoautotrophic iron-oxidizing "Leptospirillum rubarum" (Group II) and "Leptospirillum ferrodiazotrophum" (Group III) bacteria in acid mine drainage biofilms.</title>
        <authorList>
            <person name="Goltsman D.S."/>
            <person name="Denef V.J."/>
            <person name="Singer S.W."/>
            <person name="VerBerkmoes N.C."/>
            <person name="Lefsrud M."/>
            <person name="Mueller R.S."/>
            <person name="Dick G.J."/>
            <person name="Sun C.L."/>
            <person name="Wheeler K.E."/>
            <person name="Zemla A."/>
            <person name="Baker B.J."/>
            <person name="Hauser L."/>
            <person name="Land M."/>
            <person name="Shah M.B."/>
            <person name="Thelen M.P."/>
            <person name="Hettich R.L."/>
            <person name="Banfield J.F."/>
        </authorList>
    </citation>
    <scope>NUCLEOTIDE SEQUENCE [LARGE SCALE GENOMIC DNA]</scope>
</reference>
<feature type="transmembrane region" description="Helical" evidence="6">
    <location>
        <begin position="56"/>
        <end position="78"/>
    </location>
</feature>
<dbReference type="PANTHER" id="PTHR33529">
    <property type="entry name" value="SLR0882 PROTEIN-RELATED"/>
    <property type="match status" value="1"/>
</dbReference>
<evidence type="ECO:0000313" key="7">
    <source>
        <dbReference type="EMBL" id="EES52002.1"/>
    </source>
</evidence>
<dbReference type="Pfam" id="PF03739">
    <property type="entry name" value="LptF_LptG"/>
    <property type="match status" value="1"/>
</dbReference>
<sequence length="377" mass="42719">MKIIHRYLFLELLTPFFLSLLVLVILLLTQQALLIMNLLVNKGLSVETVFRLLSMIFPQFLSMIIPVSVLTASTATFHRLASDGEIIAFKASGISLSRLLLPLFLFAAIGFGTNFYLSLKAMETQGLSLQDLLVRVFQKKLSLAIKPQSFNNFMGRFIIYVEKMPTLSHIDGVFIYQKEKKTGPRTVIFAQSGEILNERHPPGLRLKLSHGTFFQEGSAQQYIRFGSYDLTITGHHTDDSIRVKSIDEIRAEIARSPSPDPSLFRALEDRYKNYTYPFSCFFFAFLGIPYGIYTMRSGRLAGFVFATVTVILFYMMNTIDDLMVSKRLLSPAAAALAPDIVLAALMTALLFMVFHEVDVKSRLPRISLPSWLRRRRS</sequence>
<evidence type="ECO:0000256" key="3">
    <source>
        <dbReference type="ARBA" id="ARBA00022692"/>
    </source>
</evidence>
<evidence type="ECO:0000256" key="5">
    <source>
        <dbReference type="ARBA" id="ARBA00023136"/>
    </source>
</evidence>
<organism evidence="7 8">
    <name type="scientific">Leptospirillum ferrodiazotrophum</name>
    <dbReference type="NCBI Taxonomy" id="412449"/>
    <lineage>
        <taxon>Bacteria</taxon>
        <taxon>Pseudomonadati</taxon>
        <taxon>Nitrospirota</taxon>
        <taxon>Nitrospiria</taxon>
        <taxon>Nitrospirales</taxon>
        <taxon>Nitrospiraceae</taxon>
        <taxon>Leptospirillum</taxon>
    </lineage>
</organism>
<keyword evidence="5 6" id="KW-0472">Membrane</keyword>
<keyword evidence="3 6" id="KW-0812">Transmembrane</keyword>
<proteinExistence type="predicted"/>
<feature type="transmembrane region" description="Helical" evidence="6">
    <location>
        <begin position="274"/>
        <end position="293"/>
    </location>
</feature>
<dbReference type="GO" id="GO:0015920">
    <property type="term" value="P:lipopolysaccharide transport"/>
    <property type="evidence" value="ECO:0007669"/>
    <property type="project" value="TreeGrafter"/>
</dbReference>
<keyword evidence="2" id="KW-1003">Cell membrane</keyword>